<proteinExistence type="predicted"/>
<evidence type="ECO:0000313" key="2">
    <source>
        <dbReference type="EMBL" id="KAF2870167.1"/>
    </source>
</evidence>
<evidence type="ECO:0000256" key="1">
    <source>
        <dbReference type="SAM" id="MobiDB-lite"/>
    </source>
</evidence>
<comment type="caution">
    <text evidence="2">The sequence shown here is derived from an EMBL/GenBank/DDBJ whole genome shotgun (WGS) entry which is preliminary data.</text>
</comment>
<dbReference type="EMBL" id="JAADJZ010000014">
    <property type="protein sequence ID" value="KAF2870167.1"/>
    <property type="molecule type" value="Genomic_DNA"/>
</dbReference>
<feature type="region of interest" description="Disordered" evidence="1">
    <location>
        <begin position="1"/>
        <end position="35"/>
    </location>
</feature>
<name>A0A7C8ID50_9PLEO</name>
<keyword evidence="3" id="KW-1185">Reference proteome</keyword>
<reference evidence="2 3" key="1">
    <citation type="submission" date="2020-01" db="EMBL/GenBank/DDBJ databases">
        <authorList>
            <consortium name="DOE Joint Genome Institute"/>
            <person name="Haridas S."/>
            <person name="Albert R."/>
            <person name="Binder M."/>
            <person name="Bloem J."/>
            <person name="Labutti K."/>
            <person name="Salamov A."/>
            <person name="Andreopoulos B."/>
            <person name="Baker S.E."/>
            <person name="Barry K."/>
            <person name="Bills G."/>
            <person name="Bluhm B.H."/>
            <person name="Cannon C."/>
            <person name="Castanera R."/>
            <person name="Culley D.E."/>
            <person name="Daum C."/>
            <person name="Ezra D."/>
            <person name="Gonzalez J.B."/>
            <person name="Henrissat B."/>
            <person name="Kuo A."/>
            <person name="Liang C."/>
            <person name="Lipzen A."/>
            <person name="Lutzoni F."/>
            <person name="Magnuson J."/>
            <person name="Mondo S."/>
            <person name="Nolan M."/>
            <person name="Ohm R."/>
            <person name="Pangilinan J."/>
            <person name="Park H.-J.H."/>
            <person name="Ramirez L."/>
            <person name="Alfaro M."/>
            <person name="Sun H."/>
            <person name="Tritt A."/>
            <person name="Yoshinaga Y."/>
            <person name="Zwiers L.-H.L."/>
            <person name="Turgeon B.G."/>
            <person name="Goodwin S.B."/>
            <person name="Spatafora J.W."/>
            <person name="Crous P.W."/>
            <person name="Grigoriev I.V."/>
        </authorList>
    </citation>
    <scope>NUCLEOTIDE SEQUENCE [LARGE SCALE GENOMIC DNA]</scope>
    <source>
        <strain evidence="2 3">CBS 611.86</strain>
    </source>
</reference>
<evidence type="ECO:0000313" key="3">
    <source>
        <dbReference type="Proteomes" id="UP000481861"/>
    </source>
</evidence>
<feature type="region of interest" description="Disordered" evidence="1">
    <location>
        <begin position="225"/>
        <end position="244"/>
    </location>
</feature>
<accession>A0A7C8ID50</accession>
<gene>
    <name evidence="2" type="ORF">BDV95DRAFT_496720</name>
</gene>
<organism evidence="2 3">
    <name type="scientific">Massariosphaeria phaeospora</name>
    <dbReference type="NCBI Taxonomy" id="100035"/>
    <lineage>
        <taxon>Eukaryota</taxon>
        <taxon>Fungi</taxon>
        <taxon>Dikarya</taxon>
        <taxon>Ascomycota</taxon>
        <taxon>Pezizomycotina</taxon>
        <taxon>Dothideomycetes</taxon>
        <taxon>Pleosporomycetidae</taxon>
        <taxon>Pleosporales</taxon>
        <taxon>Pleosporales incertae sedis</taxon>
        <taxon>Massariosphaeria</taxon>
    </lineage>
</organism>
<sequence length="571" mass="64030">MSSQSSTHAQDRRGSSQSNPGVIIRTSEPPESQASMPTICEALEPDGRPCNFVLSSTRHMWCRRHLREYEDLNEWWSRVLEDAESVEAVNPEAAKQIVLKLRLAVDQRSQIRERFYPKGGDTPSFIKWVLKLEKDVTALADAIFMANLDHTPTLETLGVINIHVDEDGAERVLLLQSPLDPRIPKDALQCVLDNGTILILKQFHIDLCAEALRRLYSIVPDLDDSSAHPEPAGPSTGTDQPEQDIGAGFVRSWFRIMILHDSEAEALQHATRSKSINEFLAGCTAAQLETYCDFFENAWRPHAVQYLRVAICAQARAFRGVKSIGLLGGRIPSTTGGLEMTKDCWDILYRYFPTLLSPPTLATICSTFSDYTAICKLLTLGLYHAHWFDPSSLLSEMPTSVYHGFIPFAKGDYTHTPQLSRSPTSPSSLTQRESRNYLCGQMALGTRLTHDFVAALRQRADRLLLVVYEGMAAHPTLHPREPNPFISRWREAPSVEGLDAAPWTTSTALEDLRAELRARKTAVRDRILPDSCQVVIVDRQAGRQFQLFELVQDTLAHVRRRSFTPASRGGR</sequence>
<dbReference type="AlphaFoldDB" id="A0A7C8ID50"/>
<dbReference type="Proteomes" id="UP000481861">
    <property type="component" value="Unassembled WGS sequence"/>
</dbReference>
<dbReference type="OrthoDB" id="4732550at2759"/>
<protein>
    <submittedName>
        <fullName evidence="2">Uncharacterized protein</fullName>
    </submittedName>
</protein>